<protein>
    <recommendedName>
        <fullName evidence="5">Acyl-ACP thioesterase</fullName>
    </recommendedName>
</protein>
<dbReference type="Pfam" id="PF20791">
    <property type="entry name" value="Acyl-ACP_TE_C"/>
    <property type="match status" value="1"/>
</dbReference>
<dbReference type="EMBL" id="QRTC01000005">
    <property type="protein sequence ID" value="RGQ43715.1"/>
    <property type="molecule type" value="Genomic_DNA"/>
</dbReference>
<evidence type="ECO:0008006" key="5">
    <source>
        <dbReference type="Google" id="ProtNLM"/>
    </source>
</evidence>
<dbReference type="InterPro" id="IPR029069">
    <property type="entry name" value="HotDog_dom_sf"/>
</dbReference>
<comment type="caution">
    <text evidence="3">The sequence shown here is derived from an EMBL/GenBank/DDBJ whole genome shotgun (WGS) entry which is preliminary data.</text>
</comment>
<sequence length="239" mass="27496">MYEKSYEKEITVYQYECDVKNRMTAAALLKQVQQISTEHCDIFGLDAAYYQSTNTAFLLSKISLLFHREILVREKLKLVTQPSLPLKAVYHRYTSAYDDQGKEAASVDSRWILVDIQTRRILRKIPENFHFPFLTEQVPEHPCKLVKSECMEHAGEQSAVYSKVDQNGHLNNTEYASIVCDLVPISQITEHPVRSMVLAYHNELRLGETMNLLMGPIENGYDITGEREGKPCFEANILF</sequence>
<gene>
    <name evidence="3" type="ORF">DWY99_02705</name>
</gene>
<accession>A0A412B006</accession>
<feature type="domain" description="Acyl-ACP thioesterase N-terminal hotdog" evidence="1">
    <location>
        <begin position="4"/>
        <end position="127"/>
    </location>
</feature>
<dbReference type="Pfam" id="PF01643">
    <property type="entry name" value="Acyl-ACP_TE"/>
    <property type="match status" value="1"/>
</dbReference>
<dbReference type="InterPro" id="IPR002864">
    <property type="entry name" value="Acyl-ACP_thioesterase_NHD"/>
</dbReference>
<evidence type="ECO:0000259" key="1">
    <source>
        <dbReference type="Pfam" id="PF01643"/>
    </source>
</evidence>
<dbReference type="SUPFAM" id="SSF54637">
    <property type="entry name" value="Thioesterase/thiol ester dehydrase-isomerase"/>
    <property type="match status" value="2"/>
</dbReference>
<dbReference type="GO" id="GO:0006633">
    <property type="term" value="P:fatty acid biosynthetic process"/>
    <property type="evidence" value="ECO:0007669"/>
    <property type="project" value="InterPro"/>
</dbReference>
<evidence type="ECO:0000259" key="2">
    <source>
        <dbReference type="Pfam" id="PF20791"/>
    </source>
</evidence>
<organism evidence="3 4">
    <name type="scientific">[Clostridium] leptum</name>
    <dbReference type="NCBI Taxonomy" id="1535"/>
    <lineage>
        <taxon>Bacteria</taxon>
        <taxon>Bacillati</taxon>
        <taxon>Bacillota</taxon>
        <taxon>Clostridia</taxon>
        <taxon>Eubacteriales</taxon>
        <taxon>Oscillospiraceae</taxon>
        <taxon>Oscillospiraceae incertae sedis</taxon>
    </lineage>
</organism>
<dbReference type="GO" id="GO:0016790">
    <property type="term" value="F:thiolester hydrolase activity"/>
    <property type="evidence" value="ECO:0007669"/>
    <property type="project" value="InterPro"/>
</dbReference>
<dbReference type="AlphaFoldDB" id="A0A412B006"/>
<dbReference type="Gene3D" id="3.10.129.10">
    <property type="entry name" value="Hotdog Thioesterase"/>
    <property type="match status" value="1"/>
</dbReference>
<dbReference type="CDD" id="cd00586">
    <property type="entry name" value="4HBT"/>
    <property type="match status" value="1"/>
</dbReference>
<name>A0A412B006_9FIRM</name>
<proteinExistence type="predicted"/>
<evidence type="ECO:0000313" key="4">
    <source>
        <dbReference type="Proteomes" id="UP000284751"/>
    </source>
</evidence>
<reference evidence="3 4" key="1">
    <citation type="submission" date="2018-08" db="EMBL/GenBank/DDBJ databases">
        <title>A genome reference for cultivated species of the human gut microbiota.</title>
        <authorList>
            <person name="Zou Y."/>
            <person name="Xue W."/>
            <person name="Luo G."/>
        </authorList>
    </citation>
    <scope>NUCLEOTIDE SEQUENCE [LARGE SCALE GENOMIC DNA]</scope>
    <source>
        <strain evidence="3 4">AF28-26</strain>
    </source>
</reference>
<dbReference type="InterPro" id="IPR049427">
    <property type="entry name" value="Acyl-ACP_TE_C"/>
</dbReference>
<feature type="domain" description="Acyl-ACP thioesterase-like C-terminal" evidence="2">
    <location>
        <begin position="161"/>
        <end position="215"/>
    </location>
</feature>
<evidence type="ECO:0000313" key="3">
    <source>
        <dbReference type="EMBL" id="RGQ43715.1"/>
    </source>
</evidence>
<dbReference type="Proteomes" id="UP000284751">
    <property type="component" value="Unassembled WGS sequence"/>
</dbReference>